<organism evidence="3 4">
    <name type="scientific">Komagataeibacter xylinus</name>
    <name type="common">Gluconacetobacter xylinus</name>
    <dbReference type="NCBI Taxonomy" id="28448"/>
    <lineage>
        <taxon>Bacteria</taxon>
        <taxon>Pseudomonadati</taxon>
        <taxon>Pseudomonadota</taxon>
        <taxon>Alphaproteobacteria</taxon>
        <taxon>Acetobacterales</taxon>
        <taxon>Acetobacteraceae</taxon>
        <taxon>Komagataeibacter</taxon>
    </lineage>
</organism>
<dbReference type="OrthoDB" id="9808959at2"/>
<evidence type="ECO:0000313" key="3">
    <source>
        <dbReference type="EMBL" id="PYD57379.1"/>
    </source>
</evidence>
<dbReference type="Proteomes" id="UP000248257">
    <property type="component" value="Unassembled WGS sequence"/>
</dbReference>
<dbReference type="Pfam" id="PF02498">
    <property type="entry name" value="Bro-N"/>
    <property type="match status" value="1"/>
</dbReference>
<feature type="region of interest" description="Disordered" evidence="1">
    <location>
        <begin position="221"/>
        <end position="245"/>
    </location>
</feature>
<dbReference type="InterPro" id="IPR003497">
    <property type="entry name" value="BRO_N_domain"/>
</dbReference>
<dbReference type="SMART" id="SM01040">
    <property type="entry name" value="Bro-N"/>
    <property type="match status" value="1"/>
</dbReference>
<evidence type="ECO:0000256" key="1">
    <source>
        <dbReference type="SAM" id="MobiDB-lite"/>
    </source>
</evidence>
<dbReference type="STRING" id="1220579.GCA_001571345_01220"/>
<dbReference type="PANTHER" id="PTHR36180:SF2">
    <property type="entry name" value="BRO FAMILY PROTEIN"/>
    <property type="match status" value="1"/>
</dbReference>
<protein>
    <recommendedName>
        <fullName evidence="2">Bro-N domain-containing protein</fullName>
    </recommendedName>
</protein>
<reference evidence="3 4" key="1">
    <citation type="submission" date="2017-07" db="EMBL/GenBank/DDBJ databases">
        <title>A draft genome sequence of Komagataeibacter xylinus LMG 1515.</title>
        <authorList>
            <person name="Skraban J."/>
            <person name="Cleenwerck I."/>
            <person name="Vandamme P."/>
            <person name="Trcek J."/>
        </authorList>
    </citation>
    <scope>NUCLEOTIDE SEQUENCE [LARGE SCALE GENOMIC DNA]</scope>
    <source>
        <strain evidence="3 4">LMG 1515</strain>
    </source>
</reference>
<proteinExistence type="predicted"/>
<evidence type="ECO:0000313" key="4">
    <source>
        <dbReference type="Proteomes" id="UP000248257"/>
    </source>
</evidence>
<dbReference type="PROSITE" id="PS51750">
    <property type="entry name" value="BRO_N"/>
    <property type="match status" value="1"/>
</dbReference>
<feature type="domain" description="Bro-N" evidence="2">
    <location>
        <begin position="1"/>
        <end position="106"/>
    </location>
</feature>
<keyword evidence="4" id="KW-1185">Reference proteome</keyword>
<gene>
    <name evidence="3" type="ORF">CFR75_06055</name>
</gene>
<name>A0A318PJ19_KOMXY</name>
<feature type="compositionally biased region" description="Polar residues" evidence="1">
    <location>
        <begin position="223"/>
        <end position="238"/>
    </location>
</feature>
<dbReference type="AlphaFoldDB" id="A0A318PJ19"/>
<comment type="caution">
    <text evidence="3">The sequence shown here is derived from an EMBL/GenBank/DDBJ whole genome shotgun (WGS) entry which is preliminary data.</text>
</comment>
<dbReference type="PANTHER" id="PTHR36180">
    <property type="entry name" value="DNA-BINDING PROTEIN-RELATED-RELATED"/>
    <property type="match status" value="1"/>
</dbReference>
<sequence length="245" mass="27154">MTDNLIPFAFGEKLVRVVSRDGEPWWVLSDVCAVLEIRNHKDASTRLDVDEKSGVGITDPHGREQVTTVINESGLWSLVLTSRKPEAKRFKKWVTAEVLPSIRRTGSYRHAAQAVEADGAEWFSRLSRVVHAWYSPGGEAEARRVWSEQAMPFPMPRLDGVLLLMEAALGDGEAAGISGTSALRRISSRHNGALGGRPRKGENAAQARVRRLHLVEKEVIPSENGQEATVMTYSTQPQEKAFSRE</sequence>
<evidence type="ECO:0000259" key="2">
    <source>
        <dbReference type="PROSITE" id="PS51750"/>
    </source>
</evidence>
<accession>A0A318PJ19</accession>
<dbReference type="RefSeq" id="WP_061273062.1">
    <property type="nucleotide sequence ID" value="NZ_CBCRXN010000003.1"/>
</dbReference>
<dbReference type="EMBL" id="NKUC01000009">
    <property type="protein sequence ID" value="PYD57379.1"/>
    <property type="molecule type" value="Genomic_DNA"/>
</dbReference>